<proteinExistence type="predicted"/>
<evidence type="ECO:0000256" key="1">
    <source>
        <dbReference type="SAM" id="SignalP"/>
    </source>
</evidence>
<gene>
    <name evidence="2" type="ORF">SEVIR_1G156900v2</name>
</gene>
<feature type="chain" id="PRO_5020533732" description="Secreted protein" evidence="1">
    <location>
        <begin position="16"/>
        <end position="145"/>
    </location>
</feature>
<organism evidence="2 3">
    <name type="scientific">Setaria viridis</name>
    <name type="common">Green bristlegrass</name>
    <name type="synonym">Setaria italica subsp. viridis</name>
    <dbReference type="NCBI Taxonomy" id="4556"/>
    <lineage>
        <taxon>Eukaryota</taxon>
        <taxon>Viridiplantae</taxon>
        <taxon>Streptophyta</taxon>
        <taxon>Embryophyta</taxon>
        <taxon>Tracheophyta</taxon>
        <taxon>Spermatophyta</taxon>
        <taxon>Magnoliopsida</taxon>
        <taxon>Liliopsida</taxon>
        <taxon>Poales</taxon>
        <taxon>Poaceae</taxon>
        <taxon>PACMAD clade</taxon>
        <taxon>Panicoideae</taxon>
        <taxon>Panicodae</taxon>
        <taxon>Paniceae</taxon>
        <taxon>Cenchrinae</taxon>
        <taxon>Setaria</taxon>
    </lineage>
</organism>
<dbReference type="AlphaFoldDB" id="A0A4U6W9S5"/>
<sequence>MITIRLLMLFIRLLAWRFKMYKCGAPAWNDCMFFPQSVTAKREPRLPTQTGQQSPRYRKEGAQISDRLSFFPTTFRCHSVVRLSCSSRSLSFLLPTTLFLFGSERALLHGLARWKRKGKDVGISERFRSAGERLAGAGWMLTTLS</sequence>
<evidence type="ECO:0000313" key="3">
    <source>
        <dbReference type="Proteomes" id="UP000298652"/>
    </source>
</evidence>
<evidence type="ECO:0008006" key="4">
    <source>
        <dbReference type="Google" id="ProtNLM"/>
    </source>
</evidence>
<evidence type="ECO:0000313" key="2">
    <source>
        <dbReference type="EMBL" id="TKW39102.1"/>
    </source>
</evidence>
<protein>
    <recommendedName>
        <fullName evidence="4">Secreted protein</fullName>
    </recommendedName>
</protein>
<keyword evidence="3" id="KW-1185">Reference proteome</keyword>
<accession>A0A4U6W9S5</accession>
<feature type="signal peptide" evidence="1">
    <location>
        <begin position="1"/>
        <end position="15"/>
    </location>
</feature>
<dbReference type="Proteomes" id="UP000298652">
    <property type="component" value="Chromosome 1"/>
</dbReference>
<keyword evidence="1" id="KW-0732">Signal</keyword>
<reference evidence="2" key="1">
    <citation type="submission" date="2019-03" db="EMBL/GenBank/DDBJ databases">
        <title>WGS assembly of Setaria viridis.</title>
        <authorList>
            <person name="Huang P."/>
            <person name="Jenkins J."/>
            <person name="Grimwood J."/>
            <person name="Barry K."/>
            <person name="Healey A."/>
            <person name="Mamidi S."/>
            <person name="Sreedasyam A."/>
            <person name="Shu S."/>
            <person name="Feldman M."/>
            <person name="Wu J."/>
            <person name="Yu Y."/>
            <person name="Chen C."/>
            <person name="Johnson J."/>
            <person name="Rokhsar D."/>
            <person name="Baxter I."/>
            <person name="Schmutz J."/>
            <person name="Brutnell T."/>
            <person name="Kellogg E."/>
        </authorList>
    </citation>
    <scope>NUCLEOTIDE SEQUENCE [LARGE SCALE GENOMIC DNA]</scope>
</reference>
<name>A0A4U6W9S5_SETVI</name>
<dbReference type="Gramene" id="TKW39102">
    <property type="protein sequence ID" value="TKW39102"/>
    <property type="gene ID" value="SEVIR_1G156900v2"/>
</dbReference>
<dbReference type="EMBL" id="CM016552">
    <property type="protein sequence ID" value="TKW39102.1"/>
    <property type="molecule type" value="Genomic_DNA"/>
</dbReference>